<protein>
    <submittedName>
        <fullName evidence="1">Uncharacterized protein</fullName>
    </submittedName>
</protein>
<accession>A0A0D2KF68</accession>
<dbReference type="OrthoDB" id="3237746at2759"/>
<evidence type="ECO:0000313" key="1">
    <source>
        <dbReference type="EMBL" id="KJA13082.1"/>
    </source>
</evidence>
<proteinExistence type="predicted"/>
<organism evidence="1 2">
    <name type="scientific">Hypholoma sublateritium (strain FD-334 SS-4)</name>
    <dbReference type="NCBI Taxonomy" id="945553"/>
    <lineage>
        <taxon>Eukaryota</taxon>
        <taxon>Fungi</taxon>
        <taxon>Dikarya</taxon>
        <taxon>Basidiomycota</taxon>
        <taxon>Agaricomycotina</taxon>
        <taxon>Agaricomycetes</taxon>
        <taxon>Agaricomycetidae</taxon>
        <taxon>Agaricales</taxon>
        <taxon>Agaricineae</taxon>
        <taxon>Strophariaceae</taxon>
        <taxon>Hypholoma</taxon>
    </lineage>
</organism>
<dbReference type="AlphaFoldDB" id="A0A0D2KF68"/>
<keyword evidence="2" id="KW-1185">Reference proteome</keyword>
<dbReference type="OMA" id="GIVEFRM"/>
<reference evidence="2" key="1">
    <citation type="submission" date="2014-04" db="EMBL/GenBank/DDBJ databases">
        <title>Evolutionary Origins and Diversification of the Mycorrhizal Mutualists.</title>
        <authorList>
            <consortium name="DOE Joint Genome Institute"/>
            <consortium name="Mycorrhizal Genomics Consortium"/>
            <person name="Kohler A."/>
            <person name="Kuo A."/>
            <person name="Nagy L.G."/>
            <person name="Floudas D."/>
            <person name="Copeland A."/>
            <person name="Barry K.W."/>
            <person name="Cichocki N."/>
            <person name="Veneault-Fourrey C."/>
            <person name="LaButti K."/>
            <person name="Lindquist E.A."/>
            <person name="Lipzen A."/>
            <person name="Lundell T."/>
            <person name="Morin E."/>
            <person name="Murat C."/>
            <person name="Riley R."/>
            <person name="Ohm R."/>
            <person name="Sun H."/>
            <person name="Tunlid A."/>
            <person name="Henrissat B."/>
            <person name="Grigoriev I.V."/>
            <person name="Hibbett D.S."/>
            <person name="Martin F."/>
        </authorList>
    </citation>
    <scope>NUCLEOTIDE SEQUENCE [LARGE SCALE GENOMIC DNA]</scope>
    <source>
        <strain evidence="2">FD-334 SS-4</strain>
    </source>
</reference>
<dbReference type="EMBL" id="KN817790">
    <property type="protein sequence ID" value="KJA13082.1"/>
    <property type="molecule type" value="Genomic_DNA"/>
</dbReference>
<dbReference type="Proteomes" id="UP000054270">
    <property type="component" value="Unassembled WGS sequence"/>
</dbReference>
<name>A0A0D2KF68_HYPSF</name>
<sequence>EAVHHSIHCKATFDRKVLGSKMGEVVFENLKGQLIQVYQNDLASTLSTDHKLQPMWSNP</sequence>
<evidence type="ECO:0000313" key="2">
    <source>
        <dbReference type="Proteomes" id="UP000054270"/>
    </source>
</evidence>
<gene>
    <name evidence="1" type="ORF">HYPSUDRAFT_112430</name>
</gene>
<feature type="non-terminal residue" evidence="1">
    <location>
        <position position="1"/>
    </location>
</feature>
<feature type="non-terminal residue" evidence="1">
    <location>
        <position position="59"/>
    </location>
</feature>